<organism evidence="1">
    <name type="scientific">marine sediment metagenome</name>
    <dbReference type="NCBI Taxonomy" id="412755"/>
    <lineage>
        <taxon>unclassified sequences</taxon>
        <taxon>metagenomes</taxon>
        <taxon>ecological metagenomes</taxon>
    </lineage>
</organism>
<dbReference type="AlphaFoldDB" id="A0A0F9QI29"/>
<dbReference type="EMBL" id="LAZR01001601">
    <property type="protein sequence ID" value="KKN42154.1"/>
    <property type="molecule type" value="Genomic_DNA"/>
</dbReference>
<evidence type="ECO:0000313" key="1">
    <source>
        <dbReference type="EMBL" id="KKN42154.1"/>
    </source>
</evidence>
<gene>
    <name evidence="1" type="ORF">LCGC14_0716230</name>
</gene>
<comment type="caution">
    <text evidence="1">The sequence shown here is derived from an EMBL/GenBank/DDBJ whole genome shotgun (WGS) entry which is preliminary data.</text>
</comment>
<sequence>MTAILNLTDGVTTVTFVPASNYTLLKDGFDLSLPDVKRILGGDSLFREGERLVDRQYANRDITVAFKIEAADHDTLIADIRRIVRLLDTAKRTAREGFGLRVELHYKLNNATDEIVFDVLDGELDLGRISGTETHRASVLLGNSLKLLCRPFARLPAPIEISNWLKNPGFDWNPIESGRDAEKAIVFNGTTQALWGNGHGPGVVPSGAPPVMAVGMHVNWDTQQSAVVNLAHAGTTTKAWKLYINAVNKVVFEWVDTTPTTRSITSADALSAASEHFIAATMFTTDGSDIVAVLMIDNIVVATTRVASALAMRAAVGNFDVGGLYATGEYFDGRIAGVFVIKNKQVLPYQLTYLYRYGLESLYKESIMSPNYWGFEAADFGGVWPMLASDDSDEVTDQSGNGRDFGPFVPPKATNIRKPTAWTLGSIFASSTASGLKTGSTKHGLFGCHFERGAGASGFKIEQSPTLPADDWTVILWIKVASGLCDIAFDGAAGGIGSTGGQMKQYIKTFDSVAAGVRTLEIGREAGVTAIDFDIDSVMLCRGKPFGTFGSFTEVSGDPKPFIGSRFIRAWPDTDETSWLDLYDFPGDVPVTTRLYIRNEGTNPIAPLRIGSVFRREPWKQIFNWMVNTWIPDFGNSSDYQAGADPNIITASEDTIVDRFSVDLPTLYPSPANQFGSYKAYVGHEGEQDMISLCRWSTFNYKNFLTGDPVKDTNPASSSIHLVDCGILNWPPEIALRDFRAGMITSHQRQSNARSFPRLHVANASDAAIAAPNVEYKYFFLVPIDDGYFQLQMLSLDASVGFLGGTDDEILVVDTIDDDAFNIGYIAKEVVLPAGEKRLTMLASPELSLHGTGFRIPPNQPGVIVFLMASPTGSDNDIFGSYLEDQTAGVWLEYSPRFLYV</sequence>
<proteinExistence type="predicted"/>
<name>A0A0F9QI29_9ZZZZ</name>
<accession>A0A0F9QI29</accession>
<reference evidence="1" key="1">
    <citation type="journal article" date="2015" name="Nature">
        <title>Complex archaea that bridge the gap between prokaryotes and eukaryotes.</title>
        <authorList>
            <person name="Spang A."/>
            <person name="Saw J.H."/>
            <person name="Jorgensen S.L."/>
            <person name="Zaremba-Niedzwiedzka K."/>
            <person name="Martijn J."/>
            <person name="Lind A.E."/>
            <person name="van Eijk R."/>
            <person name="Schleper C."/>
            <person name="Guy L."/>
            <person name="Ettema T.J."/>
        </authorList>
    </citation>
    <scope>NUCLEOTIDE SEQUENCE</scope>
</reference>
<dbReference type="SUPFAM" id="SSF49899">
    <property type="entry name" value="Concanavalin A-like lectins/glucanases"/>
    <property type="match status" value="1"/>
</dbReference>
<dbReference type="InterPro" id="IPR013320">
    <property type="entry name" value="ConA-like_dom_sf"/>
</dbReference>
<protein>
    <submittedName>
        <fullName evidence="1">Uncharacterized protein</fullName>
    </submittedName>
</protein>